<dbReference type="RefSeq" id="WP_006771311.1">
    <property type="nucleotide sequence ID" value="NZ_GG667613.1"/>
</dbReference>
<dbReference type="SUPFAM" id="SSF52402">
    <property type="entry name" value="Adenine nucleotide alpha hydrolases-like"/>
    <property type="match status" value="1"/>
</dbReference>
<feature type="non-terminal residue" evidence="2">
    <location>
        <position position="94"/>
    </location>
</feature>
<dbReference type="Gene3D" id="3.40.50.620">
    <property type="entry name" value="HUPs"/>
    <property type="match status" value="1"/>
</dbReference>
<dbReference type="InterPro" id="IPR001962">
    <property type="entry name" value="Asn_synthase"/>
</dbReference>
<protein>
    <recommendedName>
        <fullName evidence="1">Asparagine synthetase domain-containing protein</fullName>
    </recommendedName>
</protein>
<dbReference type="HOGENOM" id="CLU_2391148_0_0_9"/>
<accession>D3AAY1</accession>
<dbReference type="Proteomes" id="UP000004968">
    <property type="component" value="Unassembled WGS sequence"/>
</dbReference>
<evidence type="ECO:0000313" key="2">
    <source>
        <dbReference type="EMBL" id="EFD01033.1"/>
    </source>
</evidence>
<dbReference type="GO" id="GO:0004066">
    <property type="term" value="F:asparagine synthase (glutamine-hydrolyzing) activity"/>
    <property type="evidence" value="ECO:0007669"/>
    <property type="project" value="InterPro"/>
</dbReference>
<dbReference type="PANTHER" id="PTHR43169:SF2">
    <property type="entry name" value="NAD_GMP SYNTHASE DOMAIN-CONTAINING PROTEIN"/>
    <property type="match status" value="1"/>
</dbReference>
<gene>
    <name evidence="2" type="ORF">CLOSTHATH_00752</name>
</gene>
<feature type="domain" description="Asparagine synthetase" evidence="1">
    <location>
        <begin position="20"/>
        <end position="88"/>
    </location>
</feature>
<organism evidence="2 3">
    <name type="scientific">Hungatella hathewayi DSM 13479</name>
    <dbReference type="NCBI Taxonomy" id="566550"/>
    <lineage>
        <taxon>Bacteria</taxon>
        <taxon>Bacillati</taxon>
        <taxon>Bacillota</taxon>
        <taxon>Clostridia</taxon>
        <taxon>Lachnospirales</taxon>
        <taxon>Lachnospiraceae</taxon>
        <taxon>Hungatella</taxon>
    </lineage>
</organism>
<sequence>MTENTAEKKMKLEKKMAEYANQDICLAFSGGVDSSLLLKAAAEAVKKTGKKVYAVTFDSRLHPSCDLEIARRVAEELGGIHEVITVDELEQKEI</sequence>
<dbReference type="Pfam" id="PF00733">
    <property type="entry name" value="Asn_synthase"/>
    <property type="match status" value="1"/>
</dbReference>
<evidence type="ECO:0000313" key="3">
    <source>
        <dbReference type="Proteomes" id="UP000004968"/>
    </source>
</evidence>
<dbReference type="InterPro" id="IPR052188">
    <property type="entry name" value="Ni-pincer_cofactor_biosynth"/>
</dbReference>
<name>D3AAY1_9FIRM</name>
<proteinExistence type="predicted"/>
<dbReference type="EMBL" id="ACIO01000050">
    <property type="protein sequence ID" value="EFD01033.1"/>
    <property type="molecule type" value="Genomic_DNA"/>
</dbReference>
<evidence type="ECO:0000259" key="1">
    <source>
        <dbReference type="Pfam" id="PF00733"/>
    </source>
</evidence>
<dbReference type="GO" id="GO:0006529">
    <property type="term" value="P:asparagine biosynthetic process"/>
    <property type="evidence" value="ECO:0007669"/>
    <property type="project" value="InterPro"/>
</dbReference>
<comment type="caution">
    <text evidence="2">The sequence shown here is derived from an EMBL/GenBank/DDBJ whole genome shotgun (WGS) entry which is preliminary data.</text>
</comment>
<dbReference type="PANTHER" id="PTHR43169">
    <property type="entry name" value="EXSB FAMILY PROTEIN"/>
    <property type="match status" value="1"/>
</dbReference>
<dbReference type="AlphaFoldDB" id="D3AAY1"/>
<reference evidence="2 3" key="1">
    <citation type="submission" date="2010-01" db="EMBL/GenBank/DDBJ databases">
        <authorList>
            <person name="Weinstock G."/>
            <person name="Sodergren E."/>
            <person name="Clifton S."/>
            <person name="Fulton L."/>
            <person name="Fulton B."/>
            <person name="Courtney L."/>
            <person name="Fronick C."/>
            <person name="Harrison M."/>
            <person name="Strong C."/>
            <person name="Farmer C."/>
            <person name="Delahaunty K."/>
            <person name="Markovic C."/>
            <person name="Hall O."/>
            <person name="Minx P."/>
            <person name="Tomlinson C."/>
            <person name="Mitreva M."/>
            <person name="Nelson J."/>
            <person name="Hou S."/>
            <person name="Wollam A."/>
            <person name="Pepin K.H."/>
            <person name="Johnson M."/>
            <person name="Bhonagiri V."/>
            <person name="Nash W.E."/>
            <person name="Warren W."/>
            <person name="Chinwalla A."/>
            <person name="Mardis E.R."/>
            <person name="Wilson R.K."/>
        </authorList>
    </citation>
    <scope>NUCLEOTIDE SEQUENCE [LARGE SCALE GENOMIC DNA]</scope>
    <source>
        <strain evidence="2 3">DSM 13479</strain>
    </source>
</reference>
<dbReference type="InterPro" id="IPR014729">
    <property type="entry name" value="Rossmann-like_a/b/a_fold"/>
</dbReference>